<protein>
    <recommendedName>
        <fullName evidence="9">Periplasmic chaperone PpiD</fullName>
    </recommendedName>
    <alternativeName>
        <fullName evidence="10">Periplasmic folding chaperone</fullName>
    </alternativeName>
</protein>
<dbReference type="AlphaFoldDB" id="A0A949SZQ6"/>
<dbReference type="InterPro" id="IPR052029">
    <property type="entry name" value="PpiD_chaperone"/>
</dbReference>
<comment type="caution">
    <text evidence="16">The sequence shown here is derived from an EMBL/GenBank/DDBJ whole genome shotgun (WGS) entry which is preliminary data.</text>
</comment>
<evidence type="ECO:0000313" key="17">
    <source>
        <dbReference type="Proteomes" id="UP000732858"/>
    </source>
</evidence>
<dbReference type="Pfam" id="PF13624">
    <property type="entry name" value="SurA_N_3"/>
    <property type="match status" value="1"/>
</dbReference>
<dbReference type="SUPFAM" id="SSF109998">
    <property type="entry name" value="Triger factor/SurA peptide-binding domain-like"/>
    <property type="match status" value="1"/>
</dbReference>
<evidence type="ECO:0000256" key="8">
    <source>
        <dbReference type="ARBA" id="ARBA00038408"/>
    </source>
</evidence>
<dbReference type="EMBL" id="JABULY010000001">
    <property type="protein sequence ID" value="MBV6530630.1"/>
    <property type="molecule type" value="Genomic_DNA"/>
</dbReference>
<keyword evidence="4 13" id="KW-0812">Transmembrane</keyword>
<dbReference type="GeneID" id="65548793"/>
<evidence type="ECO:0000256" key="4">
    <source>
        <dbReference type="ARBA" id="ARBA00022692"/>
    </source>
</evidence>
<dbReference type="InterPro" id="IPR046357">
    <property type="entry name" value="PPIase_dom_sf"/>
</dbReference>
<feature type="coiled-coil region" evidence="12">
    <location>
        <begin position="472"/>
        <end position="506"/>
    </location>
</feature>
<evidence type="ECO:0000256" key="3">
    <source>
        <dbReference type="ARBA" id="ARBA00022519"/>
    </source>
</evidence>
<evidence type="ECO:0000313" key="18">
    <source>
        <dbReference type="Proteomes" id="UP001196379"/>
    </source>
</evidence>
<dbReference type="OrthoDB" id="9812372at2"/>
<dbReference type="PANTHER" id="PTHR47529:SF1">
    <property type="entry name" value="PERIPLASMIC CHAPERONE PPID"/>
    <property type="match status" value="1"/>
</dbReference>
<dbReference type="InterPro" id="IPR027304">
    <property type="entry name" value="Trigger_fact/SurA_dom_sf"/>
</dbReference>
<evidence type="ECO:0000256" key="7">
    <source>
        <dbReference type="ARBA" id="ARBA00023186"/>
    </source>
</evidence>
<dbReference type="InterPro" id="IPR000297">
    <property type="entry name" value="PPIase_PpiC"/>
</dbReference>
<accession>A0A949SZQ6</accession>
<keyword evidence="18" id="KW-1185">Reference proteome</keyword>
<keyword evidence="11" id="KW-0697">Rotamase</keyword>
<evidence type="ECO:0000313" key="15">
    <source>
        <dbReference type="EMBL" id="MBV6530630.1"/>
    </source>
</evidence>
<dbReference type="GO" id="GO:0003755">
    <property type="term" value="F:peptidyl-prolyl cis-trans isomerase activity"/>
    <property type="evidence" value="ECO:0007669"/>
    <property type="project" value="UniProtKB-KW"/>
</dbReference>
<keyword evidence="2" id="KW-1003">Cell membrane</keyword>
<keyword evidence="6 13" id="KW-0472">Membrane</keyword>
<evidence type="ECO:0000313" key="16">
    <source>
        <dbReference type="EMBL" id="MBV6545706.1"/>
    </source>
</evidence>
<dbReference type="Pfam" id="PF00639">
    <property type="entry name" value="Rotamase"/>
    <property type="match status" value="1"/>
</dbReference>
<dbReference type="Proteomes" id="UP000732858">
    <property type="component" value="Unassembled WGS sequence"/>
</dbReference>
<dbReference type="RefSeq" id="WP_157402945.1">
    <property type="nucleotide sequence ID" value="NZ_JABULY010000001.1"/>
</dbReference>
<dbReference type="Gene3D" id="3.10.50.40">
    <property type="match status" value="1"/>
</dbReference>
<dbReference type="EMBL" id="JABUMC010000001">
    <property type="protein sequence ID" value="MBV6545706.1"/>
    <property type="molecule type" value="Genomic_DNA"/>
</dbReference>
<feature type="domain" description="PpiC" evidence="14">
    <location>
        <begin position="267"/>
        <end position="357"/>
    </location>
</feature>
<dbReference type="Proteomes" id="UP001196379">
    <property type="component" value="Unassembled WGS sequence"/>
</dbReference>
<evidence type="ECO:0000259" key="14">
    <source>
        <dbReference type="PROSITE" id="PS50198"/>
    </source>
</evidence>
<evidence type="ECO:0000256" key="11">
    <source>
        <dbReference type="PROSITE-ProRule" id="PRU00278"/>
    </source>
</evidence>
<evidence type="ECO:0000256" key="1">
    <source>
        <dbReference type="ARBA" id="ARBA00004382"/>
    </source>
</evidence>
<keyword evidence="7" id="KW-0143">Chaperone</keyword>
<proteinExistence type="inferred from homology"/>
<dbReference type="InterPro" id="IPR023058">
    <property type="entry name" value="PPIase_PpiC_CS"/>
</dbReference>
<comment type="similarity">
    <text evidence="8">Belongs to the PpiD chaperone family.</text>
</comment>
<feature type="transmembrane region" description="Helical" evidence="13">
    <location>
        <begin position="12"/>
        <end position="36"/>
    </location>
</feature>
<dbReference type="PROSITE" id="PS01096">
    <property type="entry name" value="PPIC_PPIASE_1"/>
    <property type="match status" value="1"/>
</dbReference>
<comment type="subcellular location">
    <subcellularLocation>
        <location evidence="1">Cell inner membrane</location>
        <topology evidence="1">Single-pass type II membrane protein</topology>
        <orientation evidence="1">Periplasmic side</orientation>
    </subcellularLocation>
</comment>
<name>A0A949SZQ6_9PAST</name>
<dbReference type="SUPFAM" id="SSF54534">
    <property type="entry name" value="FKBP-like"/>
    <property type="match status" value="1"/>
</dbReference>
<sequence length="627" mass="69295">MIEKMHDKTNSLTFKIIFAAISISFVLGGIGTVGLFQNDTSAVKVNGQEISQQLFSHQKSQRENALYTQLGGQAGDLLDNPEYAKQFRQTILDGLVNEELIRQYIQELKLGITADQIKSEIVNSGAFNTNGKFDNALYQQSLQHSRITPDQYAATVRDGMLISQLNEGIINSDFSVPAEKELLAKLLLQKRVVRLSTMPIAKEMANQTASEDELKSYYDAHQKEFVNPEQVAVEYLIATPKDFENKVQITPEQIETYYQTNKSQFGNIEKQAAHIQVADEAKANTIYEQLKNGSEFATLAKEHSTDSITAKNGGDLGWVKNGSFPTAFENTLNSLKVGEFSKPVKIDGAYHIVKAVAQRGSEKPLSEVKDSIASIIKSELVAPEYSNAINELKNKAFENSSSLQAAADAVGLTLKKAESFTHQQIPAELNNEKVVKAIFNSELKQSKQNSEAIDITNGDQAATLFLRVTDYQAESTQTFEQAKAKIEQLVKQEKAEKALLAKAEQEVKSLNAGNSATVEFGKAEELVFIQAQATHPVLSKTLFSMAKPSDKPNYQVAKDKNGDVLIIALDKVIDGSSEQEGFAMLSNAIAQQDQVSLYLTLLNDLREKAKIEINQDFMDELEAQSQK</sequence>
<evidence type="ECO:0000256" key="13">
    <source>
        <dbReference type="SAM" id="Phobius"/>
    </source>
</evidence>
<keyword evidence="12" id="KW-0175">Coiled coil</keyword>
<organism evidence="16 17">
    <name type="scientific">Ursidibacter maritimus</name>
    <dbReference type="NCBI Taxonomy" id="1331689"/>
    <lineage>
        <taxon>Bacteria</taxon>
        <taxon>Pseudomonadati</taxon>
        <taxon>Pseudomonadota</taxon>
        <taxon>Gammaproteobacteria</taxon>
        <taxon>Pasteurellales</taxon>
        <taxon>Pasteurellaceae</taxon>
        <taxon>Ursidibacter</taxon>
    </lineage>
</organism>
<keyword evidence="5 13" id="KW-1133">Transmembrane helix</keyword>
<evidence type="ECO:0000256" key="5">
    <source>
        <dbReference type="ARBA" id="ARBA00022989"/>
    </source>
</evidence>
<reference evidence="16 18" key="1">
    <citation type="journal article" date="2021" name="Mol. Ecol.">
        <title>Polar bear-adapted Ursidibacter maritimus are remarkably conserved after generations in captivity.</title>
        <authorList>
            <person name="Espinosa-Gongora C."/>
            <person name="Hansen M.J."/>
            <person name="Bertelsen M.F."/>
            <person name="Bojesen A.M."/>
        </authorList>
    </citation>
    <scope>NUCLEOTIDE SEQUENCE</scope>
    <source>
        <strain evidence="16">Pb43105x</strain>
        <strain evidence="15 18">Pb43106</strain>
    </source>
</reference>
<dbReference type="PROSITE" id="PS50198">
    <property type="entry name" value="PPIC_PPIASE_2"/>
    <property type="match status" value="1"/>
</dbReference>
<evidence type="ECO:0000256" key="9">
    <source>
        <dbReference type="ARBA" id="ARBA00040743"/>
    </source>
</evidence>
<gene>
    <name evidence="15" type="ORF">HT657_00465</name>
    <name evidence="16" type="ORF">HT672_00065</name>
</gene>
<evidence type="ECO:0000256" key="2">
    <source>
        <dbReference type="ARBA" id="ARBA00022475"/>
    </source>
</evidence>
<evidence type="ECO:0000256" key="6">
    <source>
        <dbReference type="ARBA" id="ARBA00023136"/>
    </source>
</evidence>
<keyword evidence="11" id="KW-0413">Isomerase</keyword>
<dbReference type="GO" id="GO:0005886">
    <property type="term" value="C:plasma membrane"/>
    <property type="evidence" value="ECO:0007669"/>
    <property type="project" value="UniProtKB-SubCell"/>
</dbReference>
<dbReference type="PANTHER" id="PTHR47529">
    <property type="entry name" value="PEPTIDYL-PROLYL CIS-TRANS ISOMERASE D"/>
    <property type="match status" value="1"/>
</dbReference>
<evidence type="ECO:0000256" key="10">
    <source>
        <dbReference type="ARBA" id="ARBA00042775"/>
    </source>
</evidence>
<keyword evidence="3" id="KW-0997">Cell inner membrane</keyword>
<dbReference type="Gene3D" id="1.10.4030.10">
    <property type="entry name" value="Porin chaperone SurA, peptide-binding domain"/>
    <property type="match status" value="1"/>
</dbReference>
<evidence type="ECO:0000256" key="12">
    <source>
        <dbReference type="SAM" id="Coils"/>
    </source>
</evidence>